<reference evidence="2" key="1">
    <citation type="journal article" date="2019" name="Int. J. Syst. Evol. Microbiol.">
        <title>The Global Catalogue of Microorganisms (GCM) 10K type strain sequencing project: providing services to taxonomists for standard genome sequencing and annotation.</title>
        <authorList>
            <consortium name="The Broad Institute Genomics Platform"/>
            <consortium name="The Broad Institute Genome Sequencing Center for Infectious Disease"/>
            <person name="Wu L."/>
            <person name="Ma J."/>
        </authorList>
    </citation>
    <scope>NUCLEOTIDE SEQUENCE [LARGE SCALE GENOMIC DNA]</scope>
    <source>
        <strain evidence="2">JCM 9458</strain>
    </source>
</reference>
<evidence type="ECO:0000313" key="1">
    <source>
        <dbReference type="EMBL" id="GAA3388846.1"/>
    </source>
</evidence>
<comment type="caution">
    <text evidence="1">The sequence shown here is derived from an EMBL/GenBank/DDBJ whole genome shotgun (WGS) entry which is preliminary data.</text>
</comment>
<protein>
    <submittedName>
        <fullName evidence="1">Uncharacterized protein</fullName>
    </submittedName>
</protein>
<proteinExistence type="predicted"/>
<name>A0ABP6SYR9_9ACTN</name>
<dbReference type="Proteomes" id="UP001501676">
    <property type="component" value="Unassembled WGS sequence"/>
</dbReference>
<dbReference type="EMBL" id="BAAAYN010000023">
    <property type="protein sequence ID" value="GAA3388846.1"/>
    <property type="molecule type" value="Genomic_DNA"/>
</dbReference>
<sequence length="79" mass="8340">MAAAASESGYLACPAGQVVWITERTGPGVTTVRLDGVIGRQSKTVWSTTTMRTGMQATFWSVSTTGELDRFTTGTHCGP</sequence>
<accession>A0ABP6SYR9</accession>
<keyword evidence="2" id="KW-1185">Reference proteome</keyword>
<gene>
    <name evidence="1" type="ORF">GCM10020369_36640</name>
</gene>
<organism evidence="1 2">
    <name type="scientific">Cryptosporangium minutisporangium</name>
    <dbReference type="NCBI Taxonomy" id="113569"/>
    <lineage>
        <taxon>Bacteria</taxon>
        <taxon>Bacillati</taxon>
        <taxon>Actinomycetota</taxon>
        <taxon>Actinomycetes</taxon>
        <taxon>Cryptosporangiales</taxon>
        <taxon>Cryptosporangiaceae</taxon>
        <taxon>Cryptosporangium</taxon>
    </lineage>
</organism>
<evidence type="ECO:0000313" key="2">
    <source>
        <dbReference type="Proteomes" id="UP001501676"/>
    </source>
</evidence>